<dbReference type="Gene3D" id="1.10.10.10">
    <property type="entry name" value="Winged helix-like DNA-binding domain superfamily/Winged helix DNA-binding domain"/>
    <property type="match status" value="1"/>
</dbReference>
<accession>A0AAU8DR73</accession>
<name>A0AAU8DR73_9ACTN</name>
<proteinExistence type="inferred from homology"/>
<dbReference type="SUPFAM" id="SSF46785">
    <property type="entry name" value="Winged helix' DNA-binding domain"/>
    <property type="match status" value="1"/>
</dbReference>
<protein>
    <submittedName>
        <fullName evidence="2">ROK family transcriptional regulator</fullName>
    </submittedName>
</protein>
<dbReference type="InterPro" id="IPR049874">
    <property type="entry name" value="ROK_cs"/>
</dbReference>
<dbReference type="RefSeq" id="WP_353649765.1">
    <property type="nucleotide sequence ID" value="NZ_CP159218.1"/>
</dbReference>
<dbReference type="PANTHER" id="PTHR18964:SF173">
    <property type="entry name" value="GLUCOKINASE"/>
    <property type="match status" value="1"/>
</dbReference>
<dbReference type="PROSITE" id="PS01125">
    <property type="entry name" value="ROK"/>
    <property type="match status" value="1"/>
</dbReference>
<evidence type="ECO:0000256" key="1">
    <source>
        <dbReference type="ARBA" id="ARBA00006479"/>
    </source>
</evidence>
<dbReference type="PANTHER" id="PTHR18964">
    <property type="entry name" value="ROK (REPRESSOR, ORF, KINASE) FAMILY"/>
    <property type="match status" value="1"/>
</dbReference>
<dbReference type="EMBL" id="CP159218">
    <property type="protein sequence ID" value="XCG64152.1"/>
    <property type="molecule type" value="Genomic_DNA"/>
</dbReference>
<gene>
    <name evidence="2" type="ORF">ABLG96_02050</name>
</gene>
<dbReference type="AlphaFoldDB" id="A0AAU8DR73"/>
<dbReference type="InterPro" id="IPR036390">
    <property type="entry name" value="WH_DNA-bd_sf"/>
</dbReference>
<sequence>MTIDDDVERRGAGRASPLRDASRRLILETLSAGTPISQVDLVRTTGLSRSTVASVVAELTAEDRLVTTGRGHLDGRGRPPKLLALAAGTGVVAALDLGHAHLGVAVADLAGTVLSERRVPMDIDSSADAAVDAGVQLLREMLVEHHDSGRPKSVVIGVPGPVRRSTGQLLSGTILPGWVGSQPAEDFAAALGQPVILENDANLGAVGEHVYGRGRGVRDLMFVKVSTGIGAGMILNGSLYRGSRGTSGEIGHVQVSEDGALCRCGSRGCLETISSADAALGLLRQAHGRELTLEDALQIVADGDPGAVRLFTDMGTAIGRVIAAVAANLDPELVIIGGPLASNPGPLLDGISAAVRRYTQPYVSVQLVVAAGELGSRASLLGAVATAVQVAADRASNR</sequence>
<reference evidence="2" key="1">
    <citation type="submission" date="2024-05" db="EMBL/GenBank/DDBJ databases">
        <authorList>
            <person name="Cai S.Y."/>
            <person name="Jin L.M."/>
            <person name="Li H.R."/>
        </authorList>
    </citation>
    <scope>NUCLEOTIDE SEQUENCE</scope>
    <source>
        <strain evidence="2">A5-74</strain>
    </source>
</reference>
<dbReference type="InterPro" id="IPR043129">
    <property type="entry name" value="ATPase_NBD"/>
</dbReference>
<dbReference type="Pfam" id="PF00480">
    <property type="entry name" value="ROK"/>
    <property type="match status" value="1"/>
</dbReference>
<dbReference type="InterPro" id="IPR000600">
    <property type="entry name" value="ROK"/>
</dbReference>
<organism evidence="2">
    <name type="scientific">Nakamurella sp. A5-74</name>
    <dbReference type="NCBI Taxonomy" id="3158264"/>
    <lineage>
        <taxon>Bacteria</taxon>
        <taxon>Bacillati</taxon>
        <taxon>Actinomycetota</taxon>
        <taxon>Actinomycetes</taxon>
        <taxon>Nakamurellales</taxon>
        <taxon>Nakamurellaceae</taxon>
        <taxon>Nakamurella</taxon>
    </lineage>
</organism>
<dbReference type="Gene3D" id="3.30.420.40">
    <property type="match status" value="2"/>
</dbReference>
<dbReference type="SUPFAM" id="SSF53067">
    <property type="entry name" value="Actin-like ATPase domain"/>
    <property type="match status" value="1"/>
</dbReference>
<dbReference type="InterPro" id="IPR036388">
    <property type="entry name" value="WH-like_DNA-bd_sf"/>
</dbReference>
<comment type="similarity">
    <text evidence="1">Belongs to the ROK (NagC/XylR) family.</text>
</comment>
<evidence type="ECO:0000313" key="2">
    <source>
        <dbReference type="EMBL" id="XCG64152.1"/>
    </source>
</evidence>